<dbReference type="AlphaFoldDB" id="A0A841HCT7"/>
<sequence>MFSPIVLSLSTTTTMMYSPVAGWEADSTSVPHESNTLVNLTIRQEDRQSASNSSETPLM</sequence>
<comment type="caution">
    <text evidence="1">The sequence shown here is derived from an EMBL/GenBank/DDBJ whole genome shotgun (WGS) entry which is preliminary data.</text>
</comment>
<dbReference type="EMBL" id="JACHGX010000006">
    <property type="protein sequence ID" value="MBB6090637.1"/>
    <property type="molecule type" value="Genomic_DNA"/>
</dbReference>
<reference evidence="1" key="1">
    <citation type="submission" date="2020-08" db="EMBL/GenBank/DDBJ databases">
        <title>Genomic Encyclopedia of Type Strains, Phase IV (KMG-IV): sequencing the most valuable type-strain genomes for metagenomic binning, comparative biology and taxonomic classification.</title>
        <authorList>
            <person name="Goeker M."/>
        </authorList>
    </citation>
    <scope>NUCLEOTIDE SEQUENCE</scope>
    <source>
        <strain evidence="1">DSM 669</strain>
    </source>
</reference>
<evidence type="ECO:0000313" key="1">
    <source>
        <dbReference type="EMBL" id="MBB6090637.1"/>
    </source>
</evidence>
<organism evidence="1 2">
    <name type="scientific">Halobacterium salinarum</name>
    <name type="common">Halobacterium halobium</name>
    <dbReference type="NCBI Taxonomy" id="2242"/>
    <lineage>
        <taxon>Archaea</taxon>
        <taxon>Methanobacteriati</taxon>
        <taxon>Methanobacteriota</taxon>
        <taxon>Stenosarchaea group</taxon>
        <taxon>Halobacteria</taxon>
        <taxon>Halobacteriales</taxon>
        <taxon>Halobacteriaceae</taxon>
        <taxon>Halobacterium</taxon>
    </lineage>
</organism>
<name>A0A841HCT7_HALSI</name>
<proteinExistence type="predicted"/>
<dbReference type="Proteomes" id="UP000642919">
    <property type="component" value="Unassembled WGS sequence"/>
</dbReference>
<gene>
    <name evidence="1" type="ORF">HNR49_002021</name>
</gene>
<evidence type="ECO:0000313" key="2">
    <source>
        <dbReference type="Proteomes" id="UP000642919"/>
    </source>
</evidence>
<protein>
    <submittedName>
        <fullName evidence="1">Uncharacterized protein</fullName>
    </submittedName>
</protein>
<accession>A0A841HCT7</accession>